<keyword evidence="1" id="KW-0812">Transmembrane</keyword>
<keyword evidence="5" id="KW-1185">Reference proteome</keyword>
<accession>A0ABW0MH21</accession>
<dbReference type="EC" id="2.4.-.-" evidence="4"/>
<evidence type="ECO:0000313" key="5">
    <source>
        <dbReference type="Proteomes" id="UP001596045"/>
    </source>
</evidence>
<dbReference type="CDD" id="cd03801">
    <property type="entry name" value="GT4_PimA-like"/>
    <property type="match status" value="1"/>
</dbReference>
<organism evidence="4 5">
    <name type="scientific">Paraherbaspirillum soli</name>
    <dbReference type="NCBI Taxonomy" id="631222"/>
    <lineage>
        <taxon>Bacteria</taxon>
        <taxon>Pseudomonadati</taxon>
        <taxon>Pseudomonadota</taxon>
        <taxon>Betaproteobacteria</taxon>
        <taxon>Burkholderiales</taxon>
        <taxon>Oxalobacteraceae</taxon>
        <taxon>Paraherbaspirillum</taxon>
    </lineage>
</organism>
<dbReference type="SUPFAM" id="SSF53756">
    <property type="entry name" value="UDP-Glycosyltransferase/glycogen phosphorylase"/>
    <property type="match status" value="1"/>
</dbReference>
<dbReference type="InterPro" id="IPR001296">
    <property type="entry name" value="Glyco_trans_1"/>
</dbReference>
<dbReference type="Pfam" id="PF00534">
    <property type="entry name" value="Glycos_transf_1"/>
    <property type="match status" value="1"/>
</dbReference>
<comment type="caution">
    <text evidence="4">The sequence shown here is derived from an EMBL/GenBank/DDBJ whole genome shotgun (WGS) entry which is preliminary data.</text>
</comment>
<dbReference type="EMBL" id="JBHSMT010000029">
    <property type="protein sequence ID" value="MFC5476146.1"/>
    <property type="molecule type" value="Genomic_DNA"/>
</dbReference>
<evidence type="ECO:0000256" key="1">
    <source>
        <dbReference type="SAM" id="Phobius"/>
    </source>
</evidence>
<keyword evidence="4" id="KW-0808">Transferase</keyword>
<feature type="domain" description="Glycosyltransferase subfamily 4-like N-terminal" evidence="3">
    <location>
        <begin position="14"/>
        <end position="183"/>
    </location>
</feature>
<feature type="transmembrane region" description="Helical" evidence="1">
    <location>
        <begin position="387"/>
        <end position="405"/>
    </location>
</feature>
<keyword evidence="1" id="KW-0472">Membrane</keyword>
<evidence type="ECO:0000313" key="4">
    <source>
        <dbReference type="EMBL" id="MFC5476146.1"/>
    </source>
</evidence>
<dbReference type="InterPro" id="IPR028098">
    <property type="entry name" value="Glyco_trans_4-like_N"/>
</dbReference>
<feature type="domain" description="Glycosyl transferase family 1" evidence="2">
    <location>
        <begin position="192"/>
        <end position="291"/>
    </location>
</feature>
<reference evidence="5" key="1">
    <citation type="journal article" date="2019" name="Int. J. Syst. Evol. Microbiol.">
        <title>The Global Catalogue of Microorganisms (GCM) 10K type strain sequencing project: providing services to taxonomists for standard genome sequencing and annotation.</title>
        <authorList>
            <consortium name="The Broad Institute Genomics Platform"/>
            <consortium name="The Broad Institute Genome Sequencing Center for Infectious Disease"/>
            <person name="Wu L."/>
            <person name="Ma J."/>
        </authorList>
    </citation>
    <scope>NUCLEOTIDE SEQUENCE [LARGE SCALE GENOMIC DNA]</scope>
    <source>
        <strain evidence="5">JCM 17066</strain>
    </source>
</reference>
<proteinExistence type="predicted"/>
<keyword evidence="1" id="KW-1133">Transmembrane helix</keyword>
<dbReference type="GO" id="GO:0016757">
    <property type="term" value="F:glycosyltransferase activity"/>
    <property type="evidence" value="ECO:0007669"/>
    <property type="project" value="UniProtKB-KW"/>
</dbReference>
<dbReference type="Pfam" id="PF13439">
    <property type="entry name" value="Glyco_transf_4"/>
    <property type="match status" value="1"/>
</dbReference>
<evidence type="ECO:0000259" key="2">
    <source>
        <dbReference type="Pfam" id="PF00534"/>
    </source>
</evidence>
<name>A0ABW0MH21_9BURK</name>
<dbReference type="Proteomes" id="UP001596045">
    <property type="component" value="Unassembled WGS sequence"/>
</dbReference>
<dbReference type="Gene3D" id="3.40.50.2000">
    <property type="entry name" value="Glycogen Phosphorylase B"/>
    <property type="match status" value="2"/>
</dbReference>
<gene>
    <name evidence="4" type="ORF">ACFPM8_19465</name>
</gene>
<protein>
    <submittedName>
        <fullName evidence="4">Glycosyltransferase family 4 protein</fullName>
        <ecNumber evidence="4">2.4.-.-</ecNumber>
    </submittedName>
</protein>
<evidence type="ECO:0000259" key="3">
    <source>
        <dbReference type="Pfam" id="PF13439"/>
    </source>
</evidence>
<dbReference type="RefSeq" id="WP_379000039.1">
    <property type="nucleotide sequence ID" value="NZ_JBHSMT010000029.1"/>
</dbReference>
<keyword evidence="4" id="KW-0328">Glycosyltransferase</keyword>
<sequence length="412" mass="46546">MKKRCLIVLCGLKIGGVETYVCRLSKALANNNIEPTVLILSRKSDQSIVSNLEGYANLVWIDEVQKIRGYTSWLNAFIPLKDNFRADLNEFFDYVHVVDSLSLHFFVLNRNKFNFGKVTIGAYHEQEFFWWRNDNVLFREEQISIAKLNATSILFPNEIMRDHFALANNMTAESLPLLPLGVDMPEYQIMANKRTLKIVSIGRLVDFKTYNEGVISVLPALRMIADFRYEIYGSGPLEKKLKTMVSDLKLDGIVTFKGNVAPESLGNVLNEAFCFVGSGTTIITSASYGVPSIVGIESNLDTTCGGLFCDVPGYSYNESSCHDHKISIYDSIVDLHKKSDVEYQHVCELHIKKANEFNIKNTINVFLNYFTSSIKVPAKLHTRLRCAFSAICSLIPIVGPGIFSFKSRYYKK</sequence>